<dbReference type="AlphaFoldDB" id="A0A1C3XZI8"/>
<dbReference type="Pfam" id="PF07883">
    <property type="entry name" value="Cupin_2"/>
    <property type="match status" value="1"/>
</dbReference>
<reference evidence="2 3" key="1">
    <citation type="submission" date="2016-08" db="EMBL/GenBank/DDBJ databases">
        <authorList>
            <person name="Seilhamer J.J."/>
        </authorList>
    </citation>
    <scope>NUCLEOTIDE SEQUENCE [LARGE SCALE GENOMIC DNA]</scope>
    <source>
        <strain evidence="2 3">HBR26</strain>
    </source>
</reference>
<dbReference type="EMBL" id="FMAJ01000003">
    <property type="protein sequence ID" value="SCB57671.1"/>
    <property type="molecule type" value="Genomic_DNA"/>
</dbReference>
<accession>A0A1C3XZI8</accession>
<dbReference type="InterPro" id="IPR011051">
    <property type="entry name" value="RmlC_Cupin_sf"/>
</dbReference>
<evidence type="ECO:0000313" key="2">
    <source>
        <dbReference type="EMBL" id="SCB57671.1"/>
    </source>
</evidence>
<dbReference type="Gene3D" id="2.60.120.10">
    <property type="entry name" value="Jelly Rolls"/>
    <property type="match status" value="1"/>
</dbReference>
<feature type="domain" description="Cupin type-2" evidence="1">
    <location>
        <begin position="68"/>
        <end position="137"/>
    </location>
</feature>
<organism evidence="2 3">
    <name type="scientific">Rhizobium aethiopicum</name>
    <dbReference type="NCBI Taxonomy" id="1138170"/>
    <lineage>
        <taxon>Bacteria</taxon>
        <taxon>Pseudomonadati</taxon>
        <taxon>Pseudomonadota</taxon>
        <taxon>Alphaproteobacteria</taxon>
        <taxon>Hyphomicrobiales</taxon>
        <taxon>Rhizobiaceae</taxon>
        <taxon>Rhizobium/Agrobacterium group</taxon>
        <taxon>Rhizobium</taxon>
    </lineage>
</organism>
<evidence type="ECO:0000259" key="1">
    <source>
        <dbReference type="Pfam" id="PF07883"/>
    </source>
</evidence>
<dbReference type="InterPro" id="IPR013096">
    <property type="entry name" value="Cupin_2"/>
</dbReference>
<proteinExistence type="predicted"/>
<dbReference type="InterPro" id="IPR017102">
    <property type="entry name" value="UCP037087"/>
</dbReference>
<dbReference type="CDD" id="cd02210">
    <property type="entry name" value="cupin_BLR2406-like"/>
    <property type="match status" value="1"/>
</dbReference>
<gene>
    <name evidence="2" type="ORF">GA0061105_103127</name>
</gene>
<dbReference type="InterPro" id="IPR014710">
    <property type="entry name" value="RmlC-like_jellyroll"/>
</dbReference>
<protein>
    <submittedName>
        <fullName evidence="2">Uncharacterized protein, RmlC-like cupin domain</fullName>
    </submittedName>
</protein>
<dbReference type="STRING" id="1138170.GA0061105_103127"/>
<dbReference type="SUPFAM" id="SSF51182">
    <property type="entry name" value="RmlC-like cupins"/>
    <property type="match status" value="1"/>
</dbReference>
<dbReference type="Proteomes" id="UP000198723">
    <property type="component" value="Unassembled WGS sequence"/>
</dbReference>
<name>A0A1C3XZI8_9HYPH</name>
<sequence>MSAQSGSIAAVKVVRAMTNQATQPKKSEPFLASVVRAGGSHVARQGSVYRSGVSADSAGSTMLWLGTISLPAGRRTSAHRHEGHETALLMTAGREIEIWSGSALERCETIRPGDYLFIPAGVPHVAVNRSSEDAEFLGARNDPAANESVVLMPELDANVP</sequence>
<evidence type="ECO:0000313" key="3">
    <source>
        <dbReference type="Proteomes" id="UP000198723"/>
    </source>
</evidence>
<dbReference type="PIRSF" id="PIRSF037087">
    <property type="entry name" value="UCP037087"/>
    <property type="match status" value="1"/>
</dbReference>